<accession>A0A6S8VEK6</accession>
<evidence type="ECO:0008006" key="11">
    <source>
        <dbReference type="Google" id="ProtNLM"/>
    </source>
</evidence>
<dbReference type="InterPro" id="IPR035965">
    <property type="entry name" value="PAS-like_dom_sf"/>
</dbReference>
<evidence type="ECO:0000256" key="4">
    <source>
        <dbReference type="SAM" id="MobiDB-lite"/>
    </source>
</evidence>
<dbReference type="SUPFAM" id="SSF55785">
    <property type="entry name" value="PYP-like sensor domain (PAS domain)"/>
    <property type="match status" value="1"/>
</dbReference>
<reference evidence="8" key="1">
    <citation type="submission" date="2021-01" db="EMBL/GenBank/DDBJ databases">
        <authorList>
            <person name="Corre E."/>
            <person name="Pelletier E."/>
            <person name="Niang G."/>
            <person name="Scheremetjew M."/>
            <person name="Finn R."/>
            <person name="Kale V."/>
            <person name="Holt S."/>
            <person name="Cochrane G."/>
            <person name="Meng A."/>
            <person name="Brown T."/>
            <person name="Cohen L."/>
        </authorList>
    </citation>
    <scope>NUCLEOTIDE SEQUENCE</scope>
    <source>
        <strain evidence="8">CCMP1756</strain>
    </source>
</reference>
<dbReference type="CDD" id="cd14809">
    <property type="entry name" value="bZIP_AUREO-like"/>
    <property type="match status" value="1"/>
</dbReference>
<dbReference type="GO" id="GO:0005634">
    <property type="term" value="C:nucleus"/>
    <property type="evidence" value="ECO:0007669"/>
    <property type="project" value="TreeGrafter"/>
</dbReference>
<dbReference type="Gene3D" id="1.20.5.170">
    <property type="match status" value="1"/>
</dbReference>
<dbReference type="OrthoDB" id="447251at2759"/>
<feature type="compositionally biased region" description="Low complexity" evidence="4">
    <location>
        <begin position="76"/>
        <end position="86"/>
    </location>
</feature>
<evidence type="ECO:0000259" key="5">
    <source>
        <dbReference type="PROSITE" id="PS50112"/>
    </source>
</evidence>
<dbReference type="SMART" id="SM00338">
    <property type="entry name" value="BRLZ"/>
    <property type="match status" value="1"/>
</dbReference>
<dbReference type="SUPFAM" id="SSF57959">
    <property type="entry name" value="Leucine zipper domain"/>
    <property type="match status" value="1"/>
</dbReference>
<dbReference type="PANTHER" id="PTHR47429">
    <property type="entry name" value="PROTEIN TWIN LOV 1"/>
    <property type="match status" value="1"/>
</dbReference>
<evidence type="ECO:0000313" key="9">
    <source>
        <dbReference type="EMBL" id="CAH0377204.1"/>
    </source>
</evidence>
<name>A0A6S8VEK6_9STRA</name>
<dbReference type="PROSITE" id="PS50217">
    <property type="entry name" value="BZIP"/>
    <property type="match status" value="1"/>
</dbReference>
<dbReference type="InterPro" id="IPR001610">
    <property type="entry name" value="PAC"/>
</dbReference>
<feature type="region of interest" description="Disordered" evidence="4">
    <location>
        <begin position="35"/>
        <end position="95"/>
    </location>
</feature>
<dbReference type="Pfam" id="PF07716">
    <property type="entry name" value="bZIP_2"/>
    <property type="match status" value="1"/>
</dbReference>
<dbReference type="InterPro" id="IPR000014">
    <property type="entry name" value="PAS"/>
</dbReference>
<keyword evidence="3" id="KW-0157">Chromophore</keyword>
<evidence type="ECO:0000313" key="7">
    <source>
        <dbReference type="EMBL" id="CAE0697491.1"/>
    </source>
</evidence>
<evidence type="ECO:0000256" key="1">
    <source>
        <dbReference type="ARBA" id="ARBA00022630"/>
    </source>
</evidence>
<dbReference type="InterPro" id="IPR046347">
    <property type="entry name" value="bZIP_sf"/>
</dbReference>
<feature type="region of interest" description="Disordered" evidence="4">
    <location>
        <begin position="288"/>
        <end position="312"/>
    </location>
</feature>
<feature type="compositionally biased region" description="Pro residues" evidence="4">
    <location>
        <begin position="55"/>
        <end position="66"/>
    </location>
</feature>
<evidence type="ECO:0000256" key="2">
    <source>
        <dbReference type="ARBA" id="ARBA00022643"/>
    </source>
</evidence>
<dbReference type="EMBL" id="HBIW01015011">
    <property type="protein sequence ID" value="CAE0697492.1"/>
    <property type="molecule type" value="Transcribed_RNA"/>
</dbReference>
<protein>
    <recommendedName>
        <fullName evidence="11">LOV domain-containing protein</fullName>
    </recommendedName>
</protein>
<feature type="domain" description="PAS" evidence="5">
    <location>
        <begin position="169"/>
        <end position="242"/>
    </location>
</feature>
<keyword evidence="2" id="KW-0288">FMN</keyword>
<dbReference type="Proteomes" id="UP000789595">
    <property type="component" value="Unassembled WGS sequence"/>
</dbReference>
<reference evidence="9" key="2">
    <citation type="submission" date="2021-11" db="EMBL/GenBank/DDBJ databases">
        <authorList>
            <consortium name="Genoscope - CEA"/>
            <person name="William W."/>
        </authorList>
    </citation>
    <scope>NUCLEOTIDE SEQUENCE</scope>
</reference>
<proteinExistence type="predicted"/>
<dbReference type="InterPro" id="IPR004827">
    <property type="entry name" value="bZIP"/>
</dbReference>
<gene>
    <name evidence="7" type="ORF">PCAL00307_LOCUS12927</name>
    <name evidence="8" type="ORF">PCAL00307_LOCUS12928</name>
    <name evidence="9" type="ORF">PECAL_5P17750</name>
</gene>
<evidence type="ECO:0000256" key="3">
    <source>
        <dbReference type="ARBA" id="ARBA00022991"/>
    </source>
</evidence>
<dbReference type="Gene3D" id="3.30.450.20">
    <property type="entry name" value="PAS domain"/>
    <property type="match status" value="1"/>
</dbReference>
<sequence length="312" mass="34106">MADMTNMSFGTFEANLSDAGLCDYLLQDLDDDPGALYNTVSASSSDHDSQRGHSPPAPPAPAPKPPPAKKPRKADSAPARAKTQAQIDRRRDRNRILARRTRLRKKFFFESLQQQVTEVERENALLKELVRTTPALQADAAQVLATCTTALPAVVTENRRQATDLLNASDFTLMQTLQSAQRSFCITDPSLEDNPIVYASKSFLDTTGYTIDEVISKNCRFLQGPATDPKAVQELSKGIKQGDDVTVTILNYRKDGTPFWNQLFVAALRDINKRVVNYVGVQIPVAGPLPKPGQTEPMPYPAKAAPAPAPAA</sequence>
<keyword evidence="10" id="KW-1185">Reference proteome</keyword>
<dbReference type="PROSITE" id="PS50112">
    <property type="entry name" value="PAS"/>
    <property type="match status" value="1"/>
</dbReference>
<keyword evidence="1" id="KW-0285">Flavoprotein</keyword>
<dbReference type="CDD" id="cd00130">
    <property type="entry name" value="PAS"/>
    <property type="match status" value="1"/>
</dbReference>
<evidence type="ECO:0000259" key="6">
    <source>
        <dbReference type="PROSITE" id="PS50217"/>
    </source>
</evidence>
<evidence type="ECO:0000313" key="8">
    <source>
        <dbReference type="EMBL" id="CAE0697492.1"/>
    </source>
</evidence>
<organism evidence="8">
    <name type="scientific">Pelagomonas calceolata</name>
    <dbReference type="NCBI Taxonomy" id="35677"/>
    <lineage>
        <taxon>Eukaryota</taxon>
        <taxon>Sar</taxon>
        <taxon>Stramenopiles</taxon>
        <taxon>Ochrophyta</taxon>
        <taxon>Pelagophyceae</taxon>
        <taxon>Pelagomonadales</taxon>
        <taxon>Pelagomonadaceae</taxon>
        <taxon>Pelagomonas</taxon>
    </lineage>
</organism>
<dbReference type="PANTHER" id="PTHR47429:SF2">
    <property type="entry name" value="PROTEIN TWIN LOV 1"/>
    <property type="match status" value="1"/>
</dbReference>
<evidence type="ECO:0000313" key="10">
    <source>
        <dbReference type="Proteomes" id="UP000789595"/>
    </source>
</evidence>
<dbReference type="EMBL" id="CAKKNE010000005">
    <property type="protein sequence ID" value="CAH0377204.1"/>
    <property type="molecule type" value="Genomic_DNA"/>
</dbReference>
<feature type="domain" description="BZIP" evidence="6">
    <location>
        <begin position="84"/>
        <end position="128"/>
    </location>
</feature>
<dbReference type="AlphaFoldDB" id="A0A6S8VEK6"/>
<dbReference type="EMBL" id="HBIW01015010">
    <property type="protein sequence ID" value="CAE0697491.1"/>
    <property type="molecule type" value="Transcribed_RNA"/>
</dbReference>
<dbReference type="SMART" id="SM00086">
    <property type="entry name" value="PAC"/>
    <property type="match status" value="1"/>
</dbReference>
<dbReference type="NCBIfam" id="TIGR00229">
    <property type="entry name" value="sensory_box"/>
    <property type="match status" value="1"/>
</dbReference>
<dbReference type="GO" id="GO:0003700">
    <property type="term" value="F:DNA-binding transcription factor activity"/>
    <property type="evidence" value="ECO:0007669"/>
    <property type="project" value="InterPro"/>
</dbReference>
<dbReference type="Pfam" id="PF13426">
    <property type="entry name" value="PAS_9"/>
    <property type="match status" value="1"/>
</dbReference>